<dbReference type="AlphaFoldDB" id="A0A1M7ZU54"/>
<dbReference type="Pfam" id="PF18174">
    <property type="entry name" value="HU-CCDC81_bac_1"/>
    <property type="match status" value="1"/>
</dbReference>
<dbReference type="Gene3D" id="3.30.70.1070">
    <property type="entry name" value="Sporulation related repeat"/>
    <property type="match status" value="1"/>
</dbReference>
<dbReference type="EMBL" id="FRYK01000001">
    <property type="protein sequence ID" value="SHO72415.1"/>
    <property type="molecule type" value="Genomic_DNA"/>
</dbReference>
<protein>
    <submittedName>
        <fullName evidence="3">Sporulation related domain-containing protein</fullName>
    </submittedName>
</protein>
<dbReference type="InterPro" id="IPR040495">
    <property type="entry name" value="HU-CCDC81_bac_1"/>
</dbReference>
<keyword evidence="1" id="KW-0812">Transmembrane</keyword>
<dbReference type="PROSITE" id="PS51724">
    <property type="entry name" value="SPOR"/>
    <property type="match status" value="1"/>
</dbReference>
<evidence type="ECO:0000313" key="3">
    <source>
        <dbReference type="EMBL" id="SHO72415.1"/>
    </source>
</evidence>
<keyword evidence="1" id="KW-0472">Membrane</keyword>
<keyword evidence="4" id="KW-1185">Reference proteome</keyword>
<evidence type="ECO:0000256" key="1">
    <source>
        <dbReference type="SAM" id="Phobius"/>
    </source>
</evidence>
<sequence length="313" mass="35306">MQIEKHISDLLYRYQCVTVPGFGAFLTETVSAHVTGNTNSFFPPKKVVSFNANVKNNDGLLANHVALQEKMSYELAVIKIGDIVNEWTYLLQNRNRIVLKNIGEISVNSEMNWVFEPANTVNYLTDSFGLSSFVSPEITREVLKQEVEALEEKAPIIFTPERKRDYSYLKYAAAFAVMLGVGAYAYLDFQNKLVASKTLAVRKNVQEKVQQQIQQATFLISVPEQTVVLNMTTTTEEETPYHLVASAYRSEANAQKAIAELKVAGFENAKMLPMNASKLYPVVYASFKTLSEAQVERKNIQKTHNTEAWLLIE</sequence>
<feature type="transmembrane region" description="Helical" evidence="1">
    <location>
        <begin position="168"/>
        <end position="187"/>
    </location>
</feature>
<dbReference type="Pfam" id="PF18175">
    <property type="entry name" value="HU-CCDC81_bac_2"/>
    <property type="match status" value="1"/>
</dbReference>
<dbReference type="Proteomes" id="UP000184611">
    <property type="component" value="Unassembled WGS sequence"/>
</dbReference>
<organism evidence="3 4">
    <name type="scientific">Flavobacterium cucumis</name>
    <dbReference type="NCBI Taxonomy" id="416016"/>
    <lineage>
        <taxon>Bacteria</taxon>
        <taxon>Pseudomonadati</taxon>
        <taxon>Bacteroidota</taxon>
        <taxon>Flavobacteriia</taxon>
        <taxon>Flavobacteriales</taxon>
        <taxon>Flavobacteriaceae</taxon>
        <taxon>Flavobacterium</taxon>
    </lineage>
</organism>
<dbReference type="GO" id="GO:0042834">
    <property type="term" value="F:peptidoglycan binding"/>
    <property type="evidence" value="ECO:0007669"/>
    <property type="project" value="InterPro"/>
</dbReference>
<dbReference type="Pfam" id="PF05036">
    <property type="entry name" value="SPOR"/>
    <property type="match status" value="1"/>
</dbReference>
<proteinExistence type="predicted"/>
<dbReference type="OrthoDB" id="653949at2"/>
<reference evidence="4" key="1">
    <citation type="submission" date="2016-12" db="EMBL/GenBank/DDBJ databases">
        <authorList>
            <person name="Varghese N."/>
            <person name="Submissions S."/>
        </authorList>
    </citation>
    <scope>NUCLEOTIDE SEQUENCE [LARGE SCALE GENOMIC DNA]</scope>
    <source>
        <strain evidence="4">DSM 18830</strain>
    </source>
</reference>
<evidence type="ECO:0000313" key="4">
    <source>
        <dbReference type="Proteomes" id="UP000184611"/>
    </source>
</evidence>
<dbReference type="RefSeq" id="WP_073581526.1">
    <property type="nucleotide sequence ID" value="NZ_CBCSEA010000001.1"/>
</dbReference>
<dbReference type="InterPro" id="IPR041268">
    <property type="entry name" value="HU-CCDC81_bac_2"/>
</dbReference>
<keyword evidence="1" id="KW-1133">Transmembrane helix</keyword>
<dbReference type="SUPFAM" id="SSF110997">
    <property type="entry name" value="Sporulation related repeat"/>
    <property type="match status" value="1"/>
</dbReference>
<name>A0A1M7ZU54_9FLAO</name>
<dbReference type="InterPro" id="IPR007730">
    <property type="entry name" value="SPOR-like_dom"/>
</dbReference>
<gene>
    <name evidence="3" type="ORF">SAMN05443547_0747</name>
</gene>
<dbReference type="InterPro" id="IPR036680">
    <property type="entry name" value="SPOR-like_sf"/>
</dbReference>
<accession>A0A1M7ZU54</accession>
<evidence type="ECO:0000259" key="2">
    <source>
        <dbReference type="PROSITE" id="PS51724"/>
    </source>
</evidence>
<dbReference type="STRING" id="416016.SAMN05443547_0747"/>
<feature type="domain" description="SPOR" evidence="2">
    <location>
        <begin position="235"/>
        <end position="313"/>
    </location>
</feature>